<dbReference type="EMBL" id="BAEM01000053">
    <property type="protein sequence ID" value="GAC12024.1"/>
    <property type="molecule type" value="Genomic_DNA"/>
</dbReference>
<organism evidence="1 2">
    <name type="scientific">Paraglaciecola chathamensis S18K6</name>
    <dbReference type="NCBI Taxonomy" id="1127672"/>
    <lineage>
        <taxon>Bacteria</taxon>
        <taxon>Pseudomonadati</taxon>
        <taxon>Pseudomonadota</taxon>
        <taxon>Gammaproteobacteria</taxon>
        <taxon>Alteromonadales</taxon>
        <taxon>Alteromonadaceae</taxon>
        <taxon>Paraglaciecola</taxon>
    </lineage>
</organism>
<dbReference type="Proteomes" id="UP000006320">
    <property type="component" value="Unassembled WGS sequence"/>
</dbReference>
<evidence type="ECO:0000313" key="2">
    <source>
        <dbReference type="Proteomes" id="UP000006320"/>
    </source>
</evidence>
<protein>
    <recommendedName>
        <fullName evidence="3">Transposase</fullName>
    </recommendedName>
</protein>
<dbReference type="AlphaFoldDB" id="A0AAV3UXW5"/>
<proteinExistence type="predicted"/>
<evidence type="ECO:0000313" key="1">
    <source>
        <dbReference type="EMBL" id="GAC12024.1"/>
    </source>
</evidence>
<comment type="caution">
    <text evidence="1">The sequence shown here is derived from an EMBL/GenBank/DDBJ whole genome shotgun (WGS) entry which is preliminary data.</text>
</comment>
<evidence type="ECO:0008006" key="3">
    <source>
        <dbReference type="Google" id="ProtNLM"/>
    </source>
</evidence>
<gene>
    <name evidence="1" type="ORF">GCHA_4098</name>
</gene>
<name>A0AAV3UXW5_9ALTE</name>
<sequence>MFSMSCSTNLWHHKERMPILGNPKKTEQEQTWKKNTFQGWVRRQ</sequence>
<accession>A0AAV3UXW5</accession>
<reference evidence="1 2" key="1">
    <citation type="journal article" date="2017" name="Antonie Van Leeuwenhoek">
        <title>Rhizobium rhizosphaerae sp. nov., a novel species isolated from rice rhizosphere.</title>
        <authorList>
            <person name="Zhao J.J."/>
            <person name="Zhang J."/>
            <person name="Zhang R.J."/>
            <person name="Zhang C.W."/>
            <person name="Yin H.Q."/>
            <person name="Zhang X.X."/>
        </authorList>
    </citation>
    <scope>NUCLEOTIDE SEQUENCE [LARGE SCALE GENOMIC DNA]</scope>
    <source>
        <strain evidence="1 2">S18K6</strain>
    </source>
</reference>